<keyword evidence="1" id="KW-0805">Transcription regulation</keyword>
<dbReference type="EMBL" id="STGT01000004">
    <property type="protein sequence ID" value="THV12790.1"/>
    <property type="molecule type" value="Genomic_DNA"/>
</dbReference>
<dbReference type="InterPro" id="IPR016032">
    <property type="entry name" value="Sig_transdc_resp-reg_C-effctor"/>
</dbReference>
<proteinExistence type="predicted"/>
<dbReference type="Proteomes" id="UP000309667">
    <property type="component" value="Unassembled WGS sequence"/>
</dbReference>
<dbReference type="InterPro" id="IPR036388">
    <property type="entry name" value="WH-like_DNA-bd_sf"/>
</dbReference>
<dbReference type="CDD" id="cd06170">
    <property type="entry name" value="LuxR_C_like"/>
    <property type="match status" value="1"/>
</dbReference>
<evidence type="ECO:0000256" key="1">
    <source>
        <dbReference type="ARBA" id="ARBA00023015"/>
    </source>
</evidence>
<protein>
    <submittedName>
        <fullName evidence="5">LuxR family transcriptional regulator</fullName>
    </submittedName>
</protein>
<dbReference type="InterPro" id="IPR036693">
    <property type="entry name" value="TF_LuxR_autoind-bd_dom_sf"/>
</dbReference>
<accession>A0ABY2QSF0</accession>
<dbReference type="SUPFAM" id="SSF75516">
    <property type="entry name" value="Pheromone-binding domain of LuxR-like quorum-sensing transcription factors"/>
    <property type="match status" value="1"/>
</dbReference>
<dbReference type="InterPro" id="IPR005143">
    <property type="entry name" value="TF_LuxR_autoind-bd_dom"/>
</dbReference>
<reference evidence="5 6" key="1">
    <citation type="submission" date="2019-04" db="EMBL/GenBank/DDBJ databases">
        <title>Genome sequence of strain 7209-2.</title>
        <authorList>
            <person name="Gao J."/>
            <person name="Sun J."/>
        </authorList>
    </citation>
    <scope>NUCLEOTIDE SEQUENCE [LARGE SCALE GENOMIC DNA]</scope>
    <source>
        <strain evidence="5 6">7209-2</strain>
    </source>
</reference>
<name>A0ABY2QSF0_9HYPH</name>
<dbReference type="SUPFAM" id="SSF46894">
    <property type="entry name" value="C-terminal effector domain of the bipartite response regulators"/>
    <property type="match status" value="1"/>
</dbReference>
<comment type="caution">
    <text evidence="5">The sequence shown here is derived from an EMBL/GenBank/DDBJ whole genome shotgun (WGS) entry which is preliminary data.</text>
</comment>
<dbReference type="PROSITE" id="PS50043">
    <property type="entry name" value="HTH_LUXR_2"/>
    <property type="match status" value="1"/>
</dbReference>
<evidence type="ECO:0000259" key="4">
    <source>
        <dbReference type="PROSITE" id="PS50043"/>
    </source>
</evidence>
<evidence type="ECO:0000313" key="5">
    <source>
        <dbReference type="EMBL" id="THV12790.1"/>
    </source>
</evidence>
<gene>
    <name evidence="5" type="ORF">E9677_18925</name>
</gene>
<evidence type="ECO:0000256" key="3">
    <source>
        <dbReference type="ARBA" id="ARBA00023163"/>
    </source>
</evidence>
<dbReference type="Gene3D" id="1.10.10.10">
    <property type="entry name" value="Winged helix-like DNA-binding domain superfamily/Winged helix DNA-binding domain"/>
    <property type="match status" value="1"/>
</dbReference>
<dbReference type="InterPro" id="IPR000792">
    <property type="entry name" value="Tscrpt_reg_LuxR_C"/>
</dbReference>
<keyword evidence="3" id="KW-0804">Transcription</keyword>
<keyword evidence="2" id="KW-0238">DNA-binding</keyword>
<dbReference type="RefSeq" id="WP_136559579.1">
    <property type="nucleotide sequence ID" value="NZ_STGT01000004.1"/>
</dbReference>
<keyword evidence="6" id="KW-1185">Reference proteome</keyword>
<dbReference type="SMART" id="SM00421">
    <property type="entry name" value="HTH_LUXR"/>
    <property type="match status" value="1"/>
</dbReference>
<evidence type="ECO:0000256" key="2">
    <source>
        <dbReference type="ARBA" id="ARBA00023125"/>
    </source>
</evidence>
<organism evidence="5 6">
    <name type="scientific">Rhizobium rhizophilum</name>
    <dbReference type="NCBI Taxonomy" id="1850373"/>
    <lineage>
        <taxon>Bacteria</taxon>
        <taxon>Pseudomonadati</taxon>
        <taxon>Pseudomonadota</taxon>
        <taxon>Alphaproteobacteria</taxon>
        <taxon>Hyphomicrobiales</taxon>
        <taxon>Rhizobiaceae</taxon>
        <taxon>Rhizobium/Agrobacterium group</taxon>
        <taxon>Rhizobium</taxon>
    </lineage>
</organism>
<dbReference type="Gene3D" id="3.30.450.80">
    <property type="entry name" value="Transcription factor LuxR-like, autoinducer-binding domain"/>
    <property type="match status" value="1"/>
</dbReference>
<dbReference type="Pfam" id="PF00196">
    <property type="entry name" value="GerE"/>
    <property type="match status" value="1"/>
</dbReference>
<sequence>MTVQFRTLLDMVDTAVTRSAISRAMKSFALRNGFTHHAFLELHGGEARYFGDYPEKWERLYLAERFFRLDPVVAQARRSSGTFFWSAPGWLSTPGGPLKRFAANAIEHGVAHGLTISARASFDRQLLLSFASARGDFRLPKQQDLSDAVPVLMALSYRLSHIGGHSKSAGKARLSSGELLCLTWAAKGKTGVEIGLLTHLSTRTVQHYLDSARVKLGAATVPHLVAISKDIKLI</sequence>
<evidence type="ECO:0000313" key="6">
    <source>
        <dbReference type="Proteomes" id="UP000309667"/>
    </source>
</evidence>
<feature type="domain" description="HTH luxR-type" evidence="4">
    <location>
        <begin position="167"/>
        <end position="232"/>
    </location>
</feature>
<dbReference type="Pfam" id="PF03472">
    <property type="entry name" value="Autoind_bind"/>
    <property type="match status" value="1"/>
</dbReference>